<proteinExistence type="inferred from homology"/>
<comment type="subcellular location">
    <subcellularLocation>
        <location evidence="7">Cell membrane</location>
        <topology evidence="7">Single-pass membrane protein</topology>
    </subcellularLocation>
</comment>
<dbReference type="InterPro" id="IPR003770">
    <property type="entry name" value="MLTG-like"/>
</dbReference>
<evidence type="ECO:0000256" key="2">
    <source>
        <dbReference type="ARBA" id="ARBA00022692"/>
    </source>
</evidence>
<keyword evidence="6 7" id="KW-0961">Cell wall biogenesis/degradation</keyword>
<reference evidence="9" key="1">
    <citation type="submission" date="2018-05" db="EMBL/GenBank/DDBJ databases">
        <authorList>
            <person name="Nie L."/>
        </authorList>
    </citation>
    <scope>NUCLEOTIDE SEQUENCE [LARGE SCALE GENOMIC DNA]</scope>
    <source>
        <strain evidence="9">NL</strain>
    </source>
</reference>
<evidence type="ECO:0000313" key="8">
    <source>
        <dbReference type="EMBL" id="RAK65272.1"/>
    </source>
</evidence>
<gene>
    <name evidence="7 8" type="primary">mltG</name>
    <name evidence="8" type="ORF">DLM85_17230</name>
</gene>
<dbReference type="GO" id="GO:0071555">
    <property type="term" value="P:cell wall organization"/>
    <property type="evidence" value="ECO:0007669"/>
    <property type="project" value="UniProtKB-KW"/>
</dbReference>
<evidence type="ECO:0000256" key="7">
    <source>
        <dbReference type="HAMAP-Rule" id="MF_02065"/>
    </source>
</evidence>
<keyword evidence="4 7" id="KW-0472">Membrane</keyword>
<feature type="transmembrane region" description="Helical" evidence="7">
    <location>
        <begin position="37"/>
        <end position="57"/>
    </location>
</feature>
<feature type="site" description="Important for catalytic activity" evidence="7">
    <location>
        <position position="252"/>
    </location>
</feature>
<dbReference type="Gene3D" id="3.30.160.60">
    <property type="entry name" value="Classic Zinc Finger"/>
    <property type="match status" value="1"/>
</dbReference>
<dbReference type="GO" id="GO:0008932">
    <property type="term" value="F:lytic endotransglycosylase activity"/>
    <property type="evidence" value="ECO:0007669"/>
    <property type="project" value="UniProtKB-UniRule"/>
</dbReference>
<organism evidence="8 9">
    <name type="scientific">Hymenobacter edaphi</name>
    <dbReference type="NCBI Taxonomy" id="2211146"/>
    <lineage>
        <taxon>Bacteria</taxon>
        <taxon>Pseudomonadati</taxon>
        <taxon>Bacteroidota</taxon>
        <taxon>Cytophagia</taxon>
        <taxon>Cytophagales</taxon>
        <taxon>Hymenobacteraceae</taxon>
        <taxon>Hymenobacter</taxon>
    </lineage>
</organism>
<sequence length="377" mass="43105">MCSSRSSTAPYLRLSTTHLACLSAPLSPTPRRRWPRILAAVLLPLLVLGGIGLYGAWRVLWRPNVAESAEGPAYLFIRTGDTYQNVLLTLQKFELLREPATFDWLARRRGYPQRLRPGRYRLDFDLGNEALLGRLMRGEQDTVDFALDAFKYKPQLARQLQRQLEADSTSLRVLLNRPEWLQQRYGVDTTAVLTLFIPGHYRLLWNTSAQGFIDSMAAQHRRFWTEVRRKRADSLQLTPTEVHVLASIVQRETAKKEDKPLIAGVYLNRLRRGMKLQADPTLLWAIGNFGVRRVLNKDKLVDSPYNTYKHKGLPPGPITSANRQSLDAVLKPAAHDYLFFCAQAGGSGYSDFAATFAEHKQNARRYQRWLDSLNIKR</sequence>
<keyword evidence="1 7" id="KW-1003">Cell membrane</keyword>
<comment type="similarity">
    <text evidence="7">Belongs to the transglycosylase MltG family.</text>
</comment>
<keyword evidence="9" id="KW-1185">Reference proteome</keyword>
<dbReference type="Pfam" id="PF02618">
    <property type="entry name" value="YceG"/>
    <property type="match status" value="1"/>
</dbReference>
<dbReference type="EC" id="4.2.2.29" evidence="7"/>
<dbReference type="PANTHER" id="PTHR30518:SF2">
    <property type="entry name" value="ENDOLYTIC MUREIN TRANSGLYCOSYLASE"/>
    <property type="match status" value="1"/>
</dbReference>
<evidence type="ECO:0000256" key="5">
    <source>
        <dbReference type="ARBA" id="ARBA00023239"/>
    </source>
</evidence>
<comment type="function">
    <text evidence="7">Functions as a peptidoglycan terminase that cleaves nascent peptidoglycan strands endolytically to terminate their elongation.</text>
</comment>
<evidence type="ECO:0000256" key="1">
    <source>
        <dbReference type="ARBA" id="ARBA00022475"/>
    </source>
</evidence>
<accession>A0A328BD53</accession>
<comment type="caution">
    <text evidence="8">The sequence shown here is derived from an EMBL/GenBank/DDBJ whole genome shotgun (WGS) entry which is preliminary data.</text>
</comment>
<dbReference type="OrthoDB" id="9814591at2"/>
<evidence type="ECO:0000256" key="6">
    <source>
        <dbReference type="ARBA" id="ARBA00023316"/>
    </source>
</evidence>
<dbReference type="Proteomes" id="UP000248553">
    <property type="component" value="Unassembled WGS sequence"/>
</dbReference>
<dbReference type="EMBL" id="QHKM01000005">
    <property type="protein sequence ID" value="RAK65272.1"/>
    <property type="molecule type" value="Genomic_DNA"/>
</dbReference>
<keyword evidence="3 7" id="KW-1133">Transmembrane helix</keyword>
<protein>
    <recommendedName>
        <fullName evidence="7">Endolytic murein transglycosylase</fullName>
        <ecNumber evidence="7">4.2.2.29</ecNumber>
    </recommendedName>
    <alternativeName>
        <fullName evidence="7">Peptidoglycan lytic transglycosylase</fullName>
    </alternativeName>
    <alternativeName>
        <fullName evidence="7">Peptidoglycan polymerization terminase</fullName>
    </alternativeName>
</protein>
<keyword evidence="5 7" id="KW-0456">Lyase</keyword>
<comment type="catalytic activity">
    <reaction evidence="7">
        <text>a peptidoglycan chain = a peptidoglycan chain with N-acetyl-1,6-anhydromuramyl-[peptide] at the reducing end + a peptidoglycan chain with N-acetylglucosamine at the non-reducing end.</text>
        <dbReference type="EC" id="4.2.2.29"/>
    </reaction>
</comment>
<dbReference type="NCBIfam" id="TIGR00247">
    <property type="entry name" value="endolytic transglycosylase MltG"/>
    <property type="match status" value="1"/>
</dbReference>
<dbReference type="GO" id="GO:0009252">
    <property type="term" value="P:peptidoglycan biosynthetic process"/>
    <property type="evidence" value="ECO:0007669"/>
    <property type="project" value="UniProtKB-UniRule"/>
</dbReference>
<dbReference type="AlphaFoldDB" id="A0A328BD53"/>
<evidence type="ECO:0000256" key="3">
    <source>
        <dbReference type="ARBA" id="ARBA00022989"/>
    </source>
</evidence>
<name>A0A328BD53_9BACT</name>
<evidence type="ECO:0000256" key="4">
    <source>
        <dbReference type="ARBA" id="ARBA00023136"/>
    </source>
</evidence>
<dbReference type="PANTHER" id="PTHR30518">
    <property type="entry name" value="ENDOLYTIC MUREIN TRANSGLYCOSYLASE"/>
    <property type="match status" value="1"/>
</dbReference>
<dbReference type="HAMAP" id="MF_02065">
    <property type="entry name" value="MltG"/>
    <property type="match status" value="1"/>
</dbReference>
<dbReference type="GO" id="GO:0005886">
    <property type="term" value="C:plasma membrane"/>
    <property type="evidence" value="ECO:0007669"/>
    <property type="project" value="UniProtKB-SubCell"/>
</dbReference>
<keyword evidence="2 7" id="KW-0812">Transmembrane</keyword>
<evidence type="ECO:0000313" key="9">
    <source>
        <dbReference type="Proteomes" id="UP000248553"/>
    </source>
</evidence>